<dbReference type="Proteomes" id="UP001519641">
    <property type="component" value="Unassembled WGS sequence"/>
</dbReference>
<name>A0ABS5VGN2_9MICO</name>
<keyword evidence="3" id="KW-1185">Reference proteome</keyword>
<feature type="transmembrane region" description="Helical" evidence="1">
    <location>
        <begin position="73"/>
        <end position="95"/>
    </location>
</feature>
<sequence length="101" mass="10502">MAGTVLLGASIAVLLGTVAIFVSRVRNPAWVRDARLTQNASPVISVLLLAFSALVTALVLALGAFWVATGHSVVGWAMVCLAATGLSHVSVGVWIRRQPLP</sequence>
<evidence type="ECO:0000313" key="3">
    <source>
        <dbReference type="Proteomes" id="UP001519641"/>
    </source>
</evidence>
<protein>
    <submittedName>
        <fullName evidence="2">Uncharacterized protein</fullName>
    </submittedName>
</protein>
<feature type="transmembrane region" description="Helical" evidence="1">
    <location>
        <begin position="6"/>
        <end position="25"/>
    </location>
</feature>
<accession>A0ABS5VGN2</accession>
<evidence type="ECO:0000313" key="2">
    <source>
        <dbReference type="EMBL" id="MBT1587963.1"/>
    </source>
</evidence>
<proteinExistence type="predicted"/>
<feature type="transmembrane region" description="Helical" evidence="1">
    <location>
        <begin position="46"/>
        <end position="67"/>
    </location>
</feature>
<organism evidence="2 3">
    <name type="scientific">Curtobacterium aurantiacum</name>
    <dbReference type="NCBI Taxonomy" id="3236919"/>
    <lineage>
        <taxon>Bacteria</taxon>
        <taxon>Bacillati</taxon>
        <taxon>Actinomycetota</taxon>
        <taxon>Actinomycetes</taxon>
        <taxon>Micrococcales</taxon>
        <taxon>Microbacteriaceae</taxon>
        <taxon>Curtobacterium</taxon>
    </lineage>
</organism>
<keyword evidence="1" id="KW-0472">Membrane</keyword>
<keyword evidence="1" id="KW-1133">Transmembrane helix</keyword>
<dbReference type="EMBL" id="JAHEWS010000011">
    <property type="protein sequence ID" value="MBT1587963.1"/>
    <property type="molecule type" value="Genomic_DNA"/>
</dbReference>
<reference evidence="2 3" key="1">
    <citation type="submission" date="2021-05" db="EMBL/GenBank/DDBJ databases">
        <title>Whole genome sequence of Curtobacterium flaccumfaciens pv. flaccumfaciens strain CFBP 8819.</title>
        <authorList>
            <person name="Osdaghi E."/>
            <person name="Taghouti G."/>
            <person name="Portier P."/>
            <person name="Fazliarab A."/>
            <person name="Taghavi S.M."/>
            <person name="Briand M."/>
            <person name="Le-Saux M."/>
            <person name="Jacques M.-A."/>
        </authorList>
    </citation>
    <scope>NUCLEOTIDE SEQUENCE [LARGE SCALE GENOMIC DNA]</scope>
    <source>
        <strain evidence="2 3">CFBP 8819</strain>
    </source>
</reference>
<evidence type="ECO:0000256" key="1">
    <source>
        <dbReference type="SAM" id="Phobius"/>
    </source>
</evidence>
<dbReference type="RefSeq" id="WP_214528605.1">
    <property type="nucleotide sequence ID" value="NZ_JAHEWO010000002.1"/>
</dbReference>
<gene>
    <name evidence="2" type="ORF">KK097_09075</name>
</gene>
<keyword evidence="1" id="KW-0812">Transmembrane</keyword>
<comment type="caution">
    <text evidence="2">The sequence shown here is derived from an EMBL/GenBank/DDBJ whole genome shotgun (WGS) entry which is preliminary data.</text>
</comment>